<accession>A0A0D0FZX9</accession>
<dbReference type="OrthoDB" id="9782434at2"/>
<keyword evidence="4" id="KW-1185">Reference proteome</keyword>
<sequence length="229" mass="24161">MKTMKLPKFRIALLLCAGLFLNISVNAQEKEEKKVEAATTVLTDFSKMKESIPSDLLAVTEGIIVVPKLINAGFVIGAKRGKGVAMVKRADGTWSNPVFVTITGGSIGAQIGVQAVDLVLVFKHSSSLTDIKKSSFTLGGDLSVAAGPVGRNTTANTDYKLEAEVYSYSRSKGLFAGISLNGASLAIDAQANTNFYGKAATAHKIFNAPDNSAATIKELKSTLTDMQAK</sequence>
<evidence type="ECO:0000313" key="3">
    <source>
        <dbReference type="EMBL" id="KIO78114.1"/>
    </source>
</evidence>
<dbReference type="AlphaFoldDB" id="A0A0D0FZX9"/>
<dbReference type="InterPro" id="IPR051702">
    <property type="entry name" value="SH3_domain_YSC84-like"/>
</dbReference>
<comment type="caution">
    <text evidence="3">The sequence shown here is derived from an EMBL/GenBank/DDBJ whole genome shotgun (WGS) entry which is preliminary data.</text>
</comment>
<reference evidence="3 4" key="1">
    <citation type="submission" date="2015-01" db="EMBL/GenBank/DDBJ databases">
        <title>Draft genome sequence of Pedobacter sp. NL19 isolated from sludge of an effluent treatment pond in an abandoned uranium mine.</title>
        <authorList>
            <person name="Santos T."/>
            <person name="Caetano T."/>
            <person name="Covas C."/>
            <person name="Cruz A."/>
            <person name="Mendo S."/>
        </authorList>
    </citation>
    <scope>NUCLEOTIDE SEQUENCE [LARGE SCALE GENOMIC DNA]</scope>
    <source>
        <strain evidence="3 4">NL19</strain>
    </source>
</reference>
<dbReference type="PANTHER" id="PTHR15629:SF2">
    <property type="entry name" value="SH3 DOMAIN-CONTAINING YSC84-LIKE PROTEIN 1"/>
    <property type="match status" value="1"/>
</dbReference>
<evidence type="ECO:0000256" key="1">
    <source>
        <dbReference type="SAM" id="SignalP"/>
    </source>
</evidence>
<proteinExistence type="predicted"/>
<feature type="chain" id="PRO_5002210739" description="Ysc84 actin-binding domain-containing protein" evidence="1">
    <location>
        <begin position="28"/>
        <end position="229"/>
    </location>
</feature>
<dbReference type="Pfam" id="PF04366">
    <property type="entry name" value="Ysc84"/>
    <property type="match status" value="1"/>
</dbReference>
<dbReference type="Proteomes" id="UP000032049">
    <property type="component" value="Unassembled WGS sequence"/>
</dbReference>
<dbReference type="InterPro" id="IPR007461">
    <property type="entry name" value="Ysc84_actin-binding"/>
</dbReference>
<evidence type="ECO:0000313" key="4">
    <source>
        <dbReference type="Proteomes" id="UP000032049"/>
    </source>
</evidence>
<dbReference type="STRING" id="1503925.TH53_05670"/>
<organism evidence="3 4">
    <name type="scientific">Pedobacter lusitanus</name>
    <dbReference type="NCBI Taxonomy" id="1503925"/>
    <lineage>
        <taxon>Bacteria</taxon>
        <taxon>Pseudomonadati</taxon>
        <taxon>Bacteroidota</taxon>
        <taxon>Sphingobacteriia</taxon>
        <taxon>Sphingobacteriales</taxon>
        <taxon>Sphingobacteriaceae</taxon>
        <taxon>Pedobacter</taxon>
    </lineage>
</organism>
<keyword evidence="1" id="KW-0732">Signal</keyword>
<evidence type="ECO:0000259" key="2">
    <source>
        <dbReference type="Pfam" id="PF04366"/>
    </source>
</evidence>
<feature type="domain" description="Ysc84 actin-binding" evidence="2">
    <location>
        <begin position="103"/>
        <end position="224"/>
    </location>
</feature>
<dbReference type="PANTHER" id="PTHR15629">
    <property type="entry name" value="SH3YL1 PROTEIN"/>
    <property type="match status" value="1"/>
</dbReference>
<dbReference type="EMBL" id="JXRA01000024">
    <property type="protein sequence ID" value="KIO78114.1"/>
    <property type="molecule type" value="Genomic_DNA"/>
</dbReference>
<gene>
    <name evidence="3" type="ORF">TH53_05670</name>
</gene>
<feature type="signal peptide" evidence="1">
    <location>
        <begin position="1"/>
        <end position="27"/>
    </location>
</feature>
<dbReference type="CDD" id="cd11524">
    <property type="entry name" value="SYLF"/>
    <property type="match status" value="1"/>
</dbReference>
<protein>
    <recommendedName>
        <fullName evidence="2">Ysc84 actin-binding domain-containing protein</fullName>
    </recommendedName>
</protein>
<dbReference type="GO" id="GO:0035091">
    <property type="term" value="F:phosphatidylinositol binding"/>
    <property type="evidence" value="ECO:0007669"/>
    <property type="project" value="TreeGrafter"/>
</dbReference>
<name>A0A0D0FZX9_9SPHI</name>